<dbReference type="NCBIfam" id="TIGR03590">
    <property type="entry name" value="PseG"/>
    <property type="match status" value="1"/>
</dbReference>
<organism evidence="1 2">
    <name type="scientific">Prevotella heparinolytica</name>
    <dbReference type="NCBI Taxonomy" id="28113"/>
    <lineage>
        <taxon>Bacteria</taxon>
        <taxon>Pseudomonadati</taxon>
        <taxon>Bacteroidota</taxon>
        <taxon>Bacteroidia</taxon>
        <taxon>Bacteroidales</taxon>
        <taxon>Bacteroidaceae</taxon>
        <taxon>Bacteroides</taxon>
    </lineage>
</organism>
<name>A0A2R3MUJ3_9BACE</name>
<comment type="caution">
    <text evidence="1">The sequence shown here is derived from an EMBL/GenBank/DDBJ whole genome shotgun (WGS) entry which is preliminary data.</text>
</comment>
<sequence length="319" mass="36506">MTKRKVYFRADASADIGYGHFIRSLALADMLKDDFECIFFTQNPSEYQKNEAENVCKLVELPCDNSKFENFLSYLQGDEIVVLDNYFYTTEYQKLVKGKGCKLVCIDDLHDKHFYADLIVNHGVNDKSLYENIIEPYSKLCLGLEYSLLRRPFLLQSSIKTRNEDIVVCFGGADPLRLTDRVVSMLLKIAIPYNIKVILGEKVYLSDENRKRVDVLSNLRANQMAMLFDQSSAGIFSASTVCIEALSRNLPIIAGFYVDNQYDFYRMLEQNGYIIPLGQLQNVTTGRLENAVEKLKIFVSKHLERADIASNIIKAFRSI</sequence>
<dbReference type="KEGG" id="bhf:C3V43_13560"/>
<evidence type="ECO:0000313" key="1">
    <source>
        <dbReference type="EMBL" id="TCO88935.1"/>
    </source>
</evidence>
<dbReference type="RefSeq" id="WP_106070213.1">
    <property type="nucleotide sequence ID" value="NZ_CP027234.1"/>
</dbReference>
<evidence type="ECO:0000313" key="2">
    <source>
        <dbReference type="Proteomes" id="UP000295600"/>
    </source>
</evidence>
<dbReference type="AlphaFoldDB" id="A0A2R3MUJ3"/>
<gene>
    <name evidence="1" type="ORF">EV202_12343</name>
</gene>
<dbReference type="Gene3D" id="3.40.50.11190">
    <property type="match status" value="1"/>
</dbReference>
<proteinExistence type="predicted"/>
<keyword evidence="1" id="KW-0378">Hydrolase</keyword>
<reference evidence="1 2" key="1">
    <citation type="submission" date="2019-03" db="EMBL/GenBank/DDBJ databases">
        <title>Genomic Encyclopedia of Type Strains, Phase IV (KMG-IV): sequencing the most valuable type-strain genomes for metagenomic binning, comparative biology and taxonomic classification.</title>
        <authorList>
            <person name="Goeker M."/>
        </authorList>
    </citation>
    <scope>NUCLEOTIDE SEQUENCE [LARGE SCALE GENOMIC DNA]</scope>
    <source>
        <strain evidence="1 2">DSM 23917</strain>
    </source>
</reference>
<dbReference type="Proteomes" id="UP000295600">
    <property type="component" value="Unassembled WGS sequence"/>
</dbReference>
<dbReference type="GO" id="GO:0016787">
    <property type="term" value="F:hydrolase activity"/>
    <property type="evidence" value="ECO:0007669"/>
    <property type="project" value="UniProtKB-KW"/>
</dbReference>
<dbReference type="InterPro" id="IPR020023">
    <property type="entry name" value="PseG"/>
</dbReference>
<accession>A0A2R3MUJ3</accession>
<dbReference type="EMBL" id="SLXB01000023">
    <property type="protein sequence ID" value="TCO88935.1"/>
    <property type="molecule type" value="Genomic_DNA"/>
</dbReference>
<dbReference type="SUPFAM" id="SSF53756">
    <property type="entry name" value="UDP-Glycosyltransferase/glycogen phosphorylase"/>
    <property type="match status" value="1"/>
</dbReference>
<dbReference type="GeneID" id="94549431"/>
<protein>
    <submittedName>
        <fullName evidence="1">UDP-2,4-diacetamido-2,4, 6-trideoxy-beta-L-altropyranose hydrolase</fullName>
    </submittedName>
</protein>
<dbReference type="Gene3D" id="3.40.50.2000">
    <property type="entry name" value="Glycogen Phosphorylase B"/>
    <property type="match status" value="1"/>
</dbReference>